<sequence>MPIFMFALTKFQFYTSYIIRTNTRTRCRGEMVGVDLDSAGTLGPDPESIRTTIGLTKSNQVVGLYAGSLACIAASKAKFSPLVIETSYQGTLKRDQAVKGEIEDIGCMFSPVED</sequence>
<evidence type="ECO:0000313" key="1">
    <source>
        <dbReference type="EMBL" id="PON80725.1"/>
    </source>
</evidence>
<organism evidence="1 2">
    <name type="scientific">Parasponia andersonii</name>
    <name type="common">Sponia andersonii</name>
    <dbReference type="NCBI Taxonomy" id="3476"/>
    <lineage>
        <taxon>Eukaryota</taxon>
        <taxon>Viridiplantae</taxon>
        <taxon>Streptophyta</taxon>
        <taxon>Embryophyta</taxon>
        <taxon>Tracheophyta</taxon>
        <taxon>Spermatophyta</taxon>
        <taxon>Magnoliopsida</taxon>
        <taxon>eudicotyledons</taxon>
        <taxon>Gunneridae</taxon>
        <taxon>Pentapetalae</taxon>
        <taxon>rosids</taxon>
        <taxon>fabids</taxon>
        <taxon>Rosales</taxon>
        <taxon>Cannabaceae</taxon>
        <taxon>Parasponia</taxon>
    </lineage>
</organism>
<gene>
    <name evidence="1" type="ORF">PanWU01x14_002810</name>
</gene>
<reference evidence="2" key="1">
    <citation type="submission" date="2016-06" db="EMBL/GenBank/DDBJ databases">
        <title>Parallel loss of symbiosis genes in relatives of nitrogen-fixing non-legume Parasponia.</title>
        <authorList>
            <person name="Van Velzen R."/>
            <person name="Holmer R."/>
            <person name="Bu F."/>
            <person name="Rutten L."/>
            <person name="Van Zeijl A."/>
            <person name="Liu W."/>
            <person name="Santuari L."/>
            <person name="Cao Q."/>
            <person name="Sharma T."/>
            <person name="Shen D."/>
            <person name="Roswanjaya Y."/>
            <person name="Wardhani T."/>
            <person name="Kalhor M.S."/>
            <person name="Jansen J."/>
            <person name="Van den Hoogen J."/>
            <person name="Gungor B."/>
            <person name="Hartog M."/>
            <person name="Hontelez J."/>
            <person name="Verver J."/>
            <person name="Yang W.-C."/>
            <person name="Schijlen E."/>
            <person name="Repin R."/>
            <person name="Schilthuizen M."/>
            <person name="Schranz E."/>
            <person name="Heidstra R."/>
            <person name="Miyata K."/>
            <person name="Fedorova E."/>
            <person name="Kohlen W."/>
            <person name="Bisseling T."/>
            <person name="Smit S."/>
            <person name="Geurts R."/>
        </authorList>
    </citation>
    <scope>NUCLEOTIDE SEQUENCE [LARGE SCALE GENOMIC DNA]</scope>
    <source>
        <strain evidence="2">cv. WU1-14</strain>
    </source>
</reference>
<protein>
    <submittedName>
        <fullName evidence="1">Uncharacterized protein</fullName>
    </submittedName>
</protein>
<dbReference type="AlphaFoldDB" id="A0A2P5E593"/>
<keyword evidence="2" id="KW-1185">Reference proteome</keyword>
<comment type="caution">
    <text evidence="1">The sequence shown here is derived from an EMBL/GenBank/DDBJ whole genome shotgun (WGS) entry which is preliminary data.</text>
</comment>
<dbReference type="Proteomes" id="UP000237105">
    <property type="component" value="Unassembled WGS sequence"/>
</dbReference>
<dbReference type="OrthoDB" id="10445183at2759"/>
<dbReference type="EMBL" id="JXTB01000001">
    <property type="protein sequence ID" value="PON80725.1"/>
    <property type="molecule type" value="Genomic_DNA"/>
</dbReference>
<accession>A0A2P5E593</accession>
<evidence type="ECO:0000313" key="2">
    <source>
        <dbReference type="Proteomes" id="UP000237105"/>
    </source>
</evidence>
<proteinExistence type="predicted"/>
<name>A0A2P5E593_PARAD</name>